<keyword evidence="4" id="KW-1185">Reference proteome</keyword>
<sequence length="281" mass="30782">MPDKIASDATPHPRQGIPRRTAKSTTRNENPSDSKDDLDLAAKTAPTTSGSNSRPQSRGANRKTLRNETPHADSDSEESSLDSFDEEEEDDDDDDRTGRRQRRRRRLSASASHLLAQAPAVPDLRFDHNYRKALDQCYESYAADSARAAARAAAYAASVSEKPDSKSRPSSSQQEHAISVPSVAARITVMTLRDIIIMPFVHGFFWGFGTVLLTLAGQRSLFYHIHRTWTHFFGSSGADEKPMTIRGEPARVRRFGGGSSLTGLGLMSAGSAAPGFDRTVY</sequence>
<feature type="compositionally biased region" description="Basic and acidic residues" evidence="1">
    <location>
        <begin position="30"/>
        <end position="40"/>
    </location>
</feature>
<dbReference type="GO" id="GO:0000423">
    <property type="term" value="P:mitophagy"/>
    <property type="evidence" value="ECO:0007669"/>
    <property type="project" value="InterPro"/>
</dbReference>
<dbReference type="PANTHER" id="PTHR38699:SF1">
    <property type="entry name" value="MITOPHAGY RECEPTOR ATG43"/>
    <property type="match status" value="1"/>
</dbReference>
<reference evidence="3" key="2">
    <citation type="journal article" date="2022" name="Microbiol. Resour. Announc.">
        <title>Whole-Genome Sequence of Entomortierella parvispora E1425, a Mucoromycotan Fungus Associated with Burkholderiaceae-Related Endosymbiotic Bacteria.</title>
        <authorList>
            <person name="Herlambang A."/>
            <person name="Guo Y."/>
            <person name="Takashima Y."/>
            <person name="Narisawa K."/>
            <person name="Ohta H."/>
            <person name="Nishizawa T."/>
        </authorList>
    </citation>
    <scope>NUCLEOTIDE SEQUENCE</scope>
    <source>
        <strain evidence="3">E1425</strain>
    </source>
</reference>
<feature type="region of interest" description="Disordered" evidence="1">
    <location>
        <begin position="1"/>
        <end position="111"/>
    </location>
</feature>
<comment type="caution">
    <text evidence="3">The sequence shown here is derived from an EMBL/GenBank/DDBJ whole genome shotgun (WGS) entry which is preliminary data.</text>
</comment>
<dbReference type="Proteomes" id="UP000827284">
    <property type="component" value="Unassembled WGS sequence"/>
</dbReference>
<protein>
    <submittedName>
        <fullName evidence="3">Uncharacterized protein</fullName>
    </submittedName>
</protein>
<keyword evidence="2" id="KW-0472">Membrane</keyword>
<accession>A0A9P3H5A1</accession>
<dbReference type="GO" id="GO:0140580">
    <property type="term" value="F:mitochondrion autophagosome adaptor activity"/>
    <property type="evidence" value="ECO:0007669"/>
    <property type="project" value="InterPro"/>
</dbReference>
<feature type="transmembrane region" description="Helical" evidence="2">
    <location>
        <begin position="196"/>
        <end position="217"/>
    </location>
</feature>
<dbReference type="OrthoDB" id="2434990at2759"/>
<feature type="region of interest" description="Disordered" evidence="1">
    <location>
        <begin position="159"/>
        <end position="178"/>
    </location>
</feature>
<organism evidence="3 4">
    <name type="scientific">Entomortierella parvispora</name>
    <dbReference type="NCBI Taxonomy" id="205924"/>
    <lineage>
        <taxon>Eukaryota</taxon>
        <taxon>Fungi</taxon>
        <taxon>Fungi incertae sedis</taxon>
        <taxon>Mucoromycota</taxon>
        <taxon>Mortierellomycotina</taxon>
        <taxon>Mortierellomycetes</taxon>
        <taxon>Mortierellales</taxon>
        <taxon>Mortierellaceae</taxon>
        <taxon>Entomortierella</taxon>
    </lineage>
</organism>
<dbReference type="EMBL" id="BQFW01000003">
    <property type="protein sequence ID" value="GJJ70007.1"/>
    <property type="molecule type" value="Genomic_DNA"/>
</dbReference>
<evidence type="ECO:0000313" key="3">
    <source>
        <dbReference type="EMBL" id="GJJ70007.1"/>
    </source>
</evidence>
<evidence type="ECO:0000256" key="2">
    <source>
        <dbReference type="SAM" id="Phobius"/>
    </source>
</evidence>
<dbReference type="AlphaFoldDB" id="A0A9P3H5A1"/>
<feature type="compositionally biased region" description="Acidic residues" evidence="1">
    <location>
        <begin position="75"/>
        <end position="95"/>
    </location>
</feature>
<feature type="compositionally biased region" description="Basic and acidic residues" evidence="1">
    <location>
        <begin position="65"/>
        <end position="74"/>
    </location>
</feature>
<gene>
    <name evidence="3" type="ORF">EMPS_02356</name>
</gene>
<proteinExistence type="predicted"/>
<feature type="compositionally biased region" description="Polar residues" evidence="1">
    <location>
        <begin position="45"/>
        <end position="59"/>
    </location>
</feature>
<dbReference type="PANTHER" id="PTHR38699">
    <property type="entry name" value="CHROMOSOME 1, WHOLE GENOME SHOTGUN SEQUENCE"/>
    <property type="match status" value="1"/>
</dbReference>
<name>A0A9P3H5A1_9FUNG</name>
<keyword evidence="2" id="KW-0812">Transmembrane</keyword>
<dbReference type="InterPro" id="IPR013898">
    <property type="entry name" value="Atg43"/>
</dbReference>
<evidence type="ECO:0000313" key="4">
    <source>
        <dbReference type="Proteomes" id="UP000827284"/>
    </source>
</evidence>
<evidence type="ECO:0000256" key="1">
    <source>
        <dbReference type="SAM" id="MobiDB-lite"/>
    </source>
</evidence>
<keyword evidence="2" id="KW-1133">Transmembrane helix</keyword>
<reference evidence="3" key="1">
    <citation type="submission" date="2021-11" db="EMBL/GenBank/DDBJ databases">
        <authorList>
            <person name="Herlambang A."/>
            <person name="Guo Y."/>
            <person name="Takashima Y."/>
            <person name="Nishizawa T."/>
        </authorList>
    </citation>
    <scope>NUCLEOTIDE SEQUENCE</scope>
    <source>
        <strain evidence="3">E1425</strain>
    </source>
</reference>